<dbReference type="Pfam" id="PF06035">
    <property type="entry name" value="Peptidase_C93"/>
    <property type="match status" value="1"/>
</dbReference>
<dbReference type="PANTHER" id="PTHR39327:SF1">
    <property type="entry name" value="BLR5470 PROTEIN"/>
    <property type="match status" value="1"/>
</dbReference>
<feature type="chain" id="PRO_5012894404" description="Transglutaminase" evidence="1">
    <location>
        <begin position="24"/>
        <end position="201"/>
    </location>
</feature>
<dbReference type="Gene3D" id="3.10.620.30">
    <property type="match status" value="1"/>
</dbReference>
<proteinExistence type="predicted"/>
<gene>
    <name evidence="2" type="ORF">KL86PLE_70135</name>
</gene>
<dbReference type="AlphaFoldDB" id="A0A212LLJ3"/>
<accession>A0A212LLJ3</accession>
<name>A0A212LLJ3_9HYPH</name>
<sequence>MNKLVRLLIVLAAAAVLPQAASAGFLNVPKQSLDLPTAGRVNTKGNTVGPTGFYVMCSVIPSACKVQRARNVGTAAGNVKLTVDTLALLDRVNREVNGAMRPQAETGLTDVWQIGGSSGDCEDYALTKRAALLRKGFPSSALLMTTVVTGRGEPHAVLMVRTDRGDFVLDNLNQIVKPWNSTGYRFVSMQSPDNPRIWVNL</sequence>
<keyword evidence="1" id="KW-0732">Signal</keyword>
<dbReference type="EMBL" id="FMJD01000011">
    <property type="protein sequence ID" value="SCM78368.1"/>
    <property type="molecule type" value="Genomic_DNA"/>
</dbReference>
<protein>
    <recommendedName>
        <fullName evidence="3">Transglutaminase</fullName>
    </recommendedName>
</protein>
<evidence type="ECO:0000256" key="1">
    <source>
        <dbReference type="SAM" id="SignalP"/>
    </source>
</evidence>
<organism evidence="2">
    <name type="scientific">uncultured Pleomorphomonas sp</name>
    <dbReference type="NCBI Taxonomy" id="442121"/>
    <lineage>
        <taxon>Bacteria</taxon>
        <taxon>Pseudomonadati</taxon>
        <taxon>Pseudomonadota</taxon>
        <taxon>Alphaproteobacteria</taxon>
        <taxon>Hyphomicrobiales</taxon>
        <taxon>Pleomorphomonadaceae</taxon>
        <taxon>Pleomorphomonas</taxon>
        <taxon>environmental samples</taxon>
    </lineage>
</organism>
<dbReference type="InterPro" id="IPR010319">
    <property type="entry name" value="Transglutaminase-like_Cys_pept"/>
</dbReference>
<dbReference type="RefSeq" id="WP_100080496.1">
    <property type="nucleotide sequence ID" value="NZ_LT608334.1"/>
</dbReference>
<evidence type="ECO:0000313" key="2">
    <source>
        <dbReference type="EMBL" id="SCM78368.1"/>
    </source>
</evidence>
<dbReference type="PANTHER" id="PTHR39327">
    <property type="match status" value="1"/>
</dbReference>
<reference evidence="2" key="1">
    <citation type="submission" date="2016-08" db="EMBL/GenBank/DDBJ databases">
        <authorList>
            <person name="Seilhamer J.J."/>
        </authorList>
    </citation>
    <scope>NUCLEOTIDE SEQUENCE</scope>
    <source>
        <strain evidence="2">86</strain>
    </source>
</reference>
<evidence type="ECO:0008006" key="3">
    <source>
        <dbReference type="Google" id="ProtNLM"/>
    </source>
</evidence>
<feature type="signal peptide" evidence="1">
    <location>
        <begin position="1"/>
        <end position="23"/>
    </location>
</feature>